<dbReference type="AlphaFoldDB" id="A0A8K0PG92"/>
<dbReference type="InterPro" id="IPR000192">
    <property type="entry name" value="Aminotrans_V_dom"/>
</dbReference>
<gene>
    <name evidence="3" type="ORF">KVT40_004800</name>
</gene>
<dbReference type="PANTHER" id="PTHR43092">
    <property type="entry name" value="L-CYSTEINE DESULFHYDRASE"/>
    <property type="match status" value="1"/>
</dbReference>
<feature type="domain" description="Aminotransferase class V" evidence="2">
    <location>
        <begin position="58"/>
        <end position="260"/>
    </location>
</feature>
<sequence>MVLRHSTGPEEAIECGEDARKHFPFDDDYLNLNHGSFGAIPKTVRDVQRTYQDASQARPDIHIRYEYPPLLSKSRTAISSYLQCPKSSVVYTPNATTGLNTILRNLVFSPDDVAIYFSTIYSAIEKILLYLTETTPLALHRIELTHPLSDDDVLSLFRTAITTIRSQGKTPRLAVFDTISSVPGILCPFPQLVTNCRSENILSVIDGAHCVGQIPVNLTSLDPDFFVSNLHKWLYVPRPCAVMYVPERNQHLMRSSLPTSHGFVPAAAEGINNPLPKAAGETLNAYEANFTFTGTLDNSPYLCIPAALEWRSRLTWRDKKGENAVFGYNHHLAQRASEIVSHALGTEVMENPQGTLGGCAFSNVRLPLDYADLLGGDVQFGKVLEIARWMEKVLVDEFRTFVAIFWHGEKFWVRLSGQVYLTEEDWERAGEWLVEVCGRARERDWKTLL</sequence>
<keyword evidence="4" id="KW-1185">Reference proteome</keyword>
<dbReference type="SUPFAM" id="SSF53383">
    <property type="entry name" value="PLP-dependent transferases"/>
    <property type="match status" value="1"/>
</dbReference>
<dbReference type="InterPro" id="IPR015424">
    <property type="entry name" value="PyrdxlP-dep_Trfase"/>
</dbReference>
<dbReference type="EMBL" id="JAESVG020000005">
    <property type="protein sequence ID" value="KAG8627317.1"/>
    <property type="molecule type" value="Genomic_DNA"/>
</dbReference>
<comment type="caution">
    <text evidence="3">The sequence shown here is derived from an EMBL/GenBank/DDBJ whole genome shotgun (WGS) entry which is preliminary data.</text>
</comment>
<reference evidence="3" key="1">
    <citation type="submission" date="2021-07" db="EMBL/GenBank/DDBJ databases">
        <title>Elsinoe batatas strain:CRI-CJ2 Genome sequencing and assembly.</title>
        <authorList>
            <person name="Huang L."/>
        </authorList>
    </citation>
    <scope>NUCLEOTIDE SEQUENCE</scope>
    <source>
        <strain evidence="3">CRI-CJ2</strain>
    </source>
</reference>
<organism evidence="3 4">
    <name type="scientific">Elsinoe batatas</name>
    <dbReference type="NCBI Taxonomy" id="2601811"/>
    <lineage>
        <taxon>Eukaryota</taxon>
        <taxon>Fungi</taxon>
        <taxon>Dikarya</taxon>
        <taxon>Ascomycota</taxon>
        <taxon>Pezizomycotina</taxon>
        <taxon>Dothideomycetes</taxon>
        <taxon>Dothideomycetidae</taxon>
        <taxon>Myriangiales</taxon>
        <taxon>Elsinoaceae</taxon>
        <taxon>Elsinoe</taxon>
    </lineage>
</organism>
<proteinExistence type="predicted"/>
<evidence type="ECO:0000313" key="3">
    <source>
        <dbReference type="EMBL" id="KAG8627317.1"/>
    </source>
</evidence>
<dbReference type="PANTHER" id="PTHR43092:SF2">
    <property type="entry name" value="HERCYNYLCYSTEINE SULFOXIDE LYASE"/>
    <property type="match status" value="1"/>
</dbReference>
<keyword evidence="1" id="KW-0663">Pyridoxal phosphate</keyword>
<name>A0A8K0PG92_9PEZI</name>
<accession>A0A8K0PG92</accession>
<dbReference type="InterPro" id="IPR015421">
    <property type="entry name" value="PyrdxlP-dep_Trfase_major"/>
</dbReference>
<dbReference type="Gene3D" id="3.40.640.10">
    <property type="entry name" value="Type I PLP-dependent aspartate aminotransferase-like (Major domain)"/>
    <property type="match status" value="1"/>
</dbReference>
<dbReference type="OrthoDB" id="5978656at2759"/>
<dbReference type="Proteomes" id="UP000809789">
    <property type="component" value="Unassembled WGS sequence"/>
</dbReference>
<protein>
    <recommendedName>
        <fullName evidence="2">Aminotransferase class V domain-containing protein</fullName>
    </recommendedName>
</protein>
<evidence type="ECO:0000256" key="1">
    <source>
        <dbReference type="ARBA" id="ARBA00022898"/>
    </source>
</evidence>
<evidence type="ECO:0000259" key="2">
    <source>
        <dbReference type="Pfam" id="PF00266"/>
    </source>
</evidence>
<dbReference type="Pfam" id="PF00266">
    <property type="entry name" value="Aminotran_5"/>
    <property type="match status" value="1"/>
</dbReference>
<evidence type="ECO:0000313" key="4">
    <source>
        <dbReference type="Proteomes" id="UP000809789"/>
    </source>
</evidence>